<protein>
    <recommendedName>
        <fullName evidence="3 8">Cysteine desulfurase</fullName>
        <ecNumber evidence="3 8">2.8.1.7</ecNumber>
    </recommendedName>
</protein>
<evidence type="ECO:0000256" key="7">
    <source>
        <dbReference type="RuleBase" id="RU004504"/>
    </source>
</evidence>
<dbReference type="EMBL" id="SMAA01000005">
    <property type="protein sequence ID" value="TCS79980.1"/>
    <property type="molecule type" value="Genomic_DNA"/>
</dbReference>
<dbReference type="GO" id="GO:0031071">
    <property type="term" value="F:cysteine desulfurase activity"/>
    <property type="evidence" value="ECO:0007669"/>
    <property type="project" value="UniProtKB-UniRule"/>
</dbReference>
<dbReference type="PANTHER" id="PTHR43586:SF8">
    <property type="entry name" value="CYSTEINE DESULFURASE 1, CHLOROPLASTIC"/>
    <property type="match status" value="1"/>
</dbReference>
<comment type="similarity">
    <text evidence="2 8">Belongs to the class-V pyridoxal-phosphate-dependent aminotransferase family. Csd subfamily.</text>
</comment>
<dbReference type="EC" id="2.8.1.7" evidence="3 8"/>
<reference evidence="10 11" key="1">
    <citation type="submission" date="2019-03" db="EMBL/GenBank/DDBJ databases">
        <title>Genomic Encyclopedia of Type Strains, Phase IV (KMG-IV): sequencing the most valuable type-strain genomes for metagenomic binning, comparative biology and taxonomic classification.</title>
        <authorList>
            <person name="Goeker M."/>
        </authorList>
    </citation>
    <scope>NUCLEOTIDE SEQUENCE [LARGE SCALE GENOMIC DNA]</scope>
    <source>
        <strain evidence="10 11">DSM 20467</strain>
    </source>
</reference>
<dbReference type="SUPFAM" id="SSF53383">
    <property type="entry name" value="PLP-dependent transferases"/>
    <property type="match status" value="1"/>
</dbReference>
<dbReference type="Pfam" id="PF00266">
    <property type="entry name" value="Aminotran_5"/>
    <property type="match status" value="1"/>
</dbReference>
<evidence type="ECO:0000256" key="8">
    <source>
        <dbReference type="RuleBase" id="RU004506"/>
    </source>
</evidence>
<organism evidence="10 11">
    <name type="scientific">Pectinatus cerevisiiphilus</name>
    <dbReference type="NCBI Taxonomy" id="86956"/>
    <lineage>
        <taxon>Bacteria</taxon>
        <taxon>Bacillati</taxon>
        <taxon>Bacillota</taxon>
        <taxon>Negativicutes</taxon>
        <taxon>Selenomonadales</taxon>
        <taxon>Selenomonadaceae</taxon>
        <taxon>Pectinatus</taxon>
    </lineage>
</organism>
<evidence type="ECO:0000256" key="2">
    <source>
        <dbReference type="ARBA" id="ARBA00010447"/>
    </source>
</evidence>
<dbReference type="GO" id="GO:0006534">
    <property type="term" value="P:cysteine metabolic process"/>
    <property type="evidence" value="ECO:0007669"/>
    <property type="project" value="UniProtKB-UniRule"/>
</dbReference>
<dbReference type="CDD" id="cd06453">
    <property type="entry name" value="SufS_like"/>
    <property type="match status" value="1"/>
</dbReference>
<dbReference type="Gene3D" id="3.90.1150.10">
    <property type="entry name" value="Aspartate Aminotransferase, domain 1"/>
    <property type="match status" value="1"/>
</dbReference>
<dbReference type="InterPro" id="IPR016454">
    <property type="entry name" value="Cysteine_dSase"/>
</dbReference>
<dbReference type="Proteomes" id="UP000295188">
    <property type="component" value="Unassembled WGS sequence"/>
</dbReference>
<sequence length="404" mass="45502">MNQYKNFFPIMRRYKDLAYLDNAATTQKPDMVIDAVDNYYKQENANPLRGLYALSQKATEAYENAREKIANFIGAAKHQEIIYTRNASESLNLVAYSLSDLLLKENDEVLISIMEHHSNMIPWQQAVKRHHAKLVYLYPDKNGLITTDELKNKLSPKTKILSLTQLSNVLGAKQNLKELIKIAHANKTVVSIDGAQAIPHSKIDVQALDCDFYSFSGHKIYAPMGIGVLYGKEKYLNEMPPFLTGGEMIDYVDEQTATFAELPYKFEAGTQNVGGAVGLSAAIDFMNSIGYDTIIKRETELGRFAGEELSKLPYVTIYGDKDFSHHHGVIAFNIEGIHPHDVASLMDSGDVAIRGGHHCAQPLMRYLKCNFCCRASMAFYNDEEDIIKLVNRTKYIRSYFNGAK</sequence>
<dbReference type="PIRSF" id="PIRSF005572">
    <property type="entry name" value="NifS"/>
    <property type="match status" value="1"/>
</dbReference>
<dbReference type="InterPro" id="IPR010970">
    <property type="entry name" value="Cys_dSase_SufS"/>
</dbReference>
<dbReference type="InterPro" id="IPR020578">
    <property type="entry name" value="Aminotrans_V_PyrdxlP_BS"/>
</dbReference>
<keyword evidence="11" id="KW-1185">Reference proteome</keyword>
<feature type="domain" description="Aminotransferase class V" evidence="9">
    <location>
        <begin position="19"/>
        <end position="388"/>
    </location>
</feature>
<comment type="function">
    <text evidence="8">Catalyzes the removal of elemental sulfur and selenium atoms from L-cysteine, L-cystine, L-selenocysteine, and L-selenocystine to produce L-alanine.</text>
</comment>
<dbReference type="InterPro" id="IPR015424">
    <property type="entry name" value="PyrdxlP-dep_Trfase"/>
</dbReference>
<evidence type="ECO:0000313" key="11">
    <source>
        <dbReference type="Proteomes" id="UP000295188"/>
    </source>
</evidence>
<name>A0A4R3KAH7_9FIRM</name>
<dbReference type="PROSITE" id="PS00595">
    <property type="entry name" value="AA_TRANSFER_CLASS_5"/>
    <property type="match status" value="1"/>
</dbReference>
<dbReference type="AlphaFoldDB" id="A0A4R3KAH7"/>
<evidence type="ECO:0000256" key="6">
    <source>
        <dbReference type="ARBA" id="ARBA00050776"/>
    </source>
</evidence>
<comment type="cofactor">
    <cofactor evidence="1 7">
        <name>pyridoxal 5'-phosphate</name>
        <dbReference type="ChEBI" id="CHEBI:597326"/>
    </cofactor>
</comment>
<dbReference type="InterPro" id="IPR015422">
    <property type="entry name" value="PyrdxlP-dep_Trfase_small"/>
</dbReference>
<dbReference type="NCBIfam" id="TIGR01979">
    <property type="entry name" value="sufS"/>
    <property type="match status" value="1"/>
</dbReference>
<dbReference type="InterPro" id="IPR000192">
    <property type="entry name" value="Aminotrans_V_dom"/>
</dbReference>
<keyword evidence="4 8" id="KW-0808">Transferase</keyword>
<dbReference type="InterPro" id="IPR015421">
    <property type="entry name" value="PyrdxlP-dep_Trfase_major"/>
</dbReference>
<dbReference type="GO" id="GO:0030170">
    <property type="term" value="F:pyridoxal phosphate binding"/>
    <property type="evidence" value="ECO:0007669"/>
    <property type="project" value="UniProtKB-UniRule"/>
</dbReference>
<gene>
    <name evidence="10" type="ORF">EDC37_10548</name>
</gene>
<accession>A0A4R3KAH7</accession>
<evidence type="ECO:0000259" key="9">
    <source>
        <dbReference type="Pfam" id="PF00266"/>
    </source>
</evidence>
<dbReference type="RefSeq" id="WP_132548265.1">
    <property type="nucleotide sequence ID" value="NZ_SMAA01000005.1"/>
</dbReference>
<evidence type="ECO:0000256" key="4">
    <source>
        <dbReference type="ARBA" id="ARBA00022679"/>
    </source>
</evidence>
<dbReference type="Gene3D" id="3.40.640.10">
    <property type="entry name" value="Type I PLP-dependent aspartate aminotransferase-like (Major domain)"/>
    <property type="match status" value="1"/>
</dbReference>
<evidence type="ECO:0000256" key="5">
    <source>
        <dbReference type="ARBA" id="ARBA00022898"/>
    </source>
</evidence>
<evidence type="ECO:0000256" key="3">
    <source>
        <dbReference type="ARBA" id="ARBA00012239"/>
    </source>
</evidence>
<evidence type="ECO:0000313" key="10">
    <source>
        <dbReference type="EMBL" id="TCS79980.1"/>
    </source>
</evidence>
<comment type="caution">
    <text evidence="10">The sequence shown here is derived from an EMBL/GenBank/DDBJ whole genome shotgun (WGS) entry which is preliminary data.</text>
</comment>
<evidence type="ECO:0000256" key="1">
    <source>
        <dbReference type="ARBA" id="ARBA00001933"/>
    </source>
</evidence>
<comment type="catalytic activity">
    <reaction evidence="6 8">
        <text>(sulfur carrier)-H + L-cysteine = (sulfur carrier)-SH + L-alanine</text>
        <dbReference type="Rhea" id="RHEA:43892"/>
        <dbReference type="Rhea" id="RHEA-COMP:14737"/>
        <dbReference type="Rhea" id="RHEA-COMP:14739"/>
        <dbReference type="ChEBI" id="CHEBI:29917"/>
        <dbReference type="ChEBI" id="CHEBI:35235"/>
        <dbReference type="ChEBI" id="CHEBI:57972"/>
        <dbReference type="ChEBI" id="CHEBI:64428"/>
        <dbReference type="EC" id="2.8.1.7"/>
    </reaction>
</comment>
<keyword evidence="5 8" id="KW-0663">Pyridoxal phosphate</keyword>
<dbReference type="OrthoDB" id="9804366at2"/>
<dbReference type="PANTHER" id="PTHR43586">
    <property type="entry name" value="CYSTEINE DESULFURASE"/>
    <property type="match status" value="1"/>
</dbReference>
<proteinExistence type="inferred from homology"/>